<evidence type="ECO:0000256" key="1">
    <source>
        <dbReference type="SAM" id="MobiDB-lite"/>
    </source>
</evidence>
<feature type="region of interest" description="Disordered" evidence="1">
    <location>
        <begin position="25"/>
        <end position="65"/>
    </location>
</feature>
<comment type="caution">
    <text evidence="3">The sequence shown here is derived from an EMBL/GenBank/DDBJ whole genome shotgun (WGS) entry which is preliminary data.</text>
</comment>
<evidence type="ECO:0000313" key="4">
    <source>
        <dbReference type="Proteomes" id="UP000033140"/>
    </source>
</evidence>
<reference evidence="3 4" key="1">
    <citation type="journal article" date="2011" name="J. Gen. Appl. Microbiol.">
        <title>Draft genome sequencing of the enigmatic yeast Saitoella complicata.</title>
        <authorList>
            <person name="Nishida H."/>
            <person name="Hamamoto M."/>
            <person name="Sugiyama J."/>
        </authorList>
    </citation>
    <scope>NUCLEOTIDE SEQUENCE [LARGE SCALE GENOMIC DNA]</scope>
    <source>
        <strain evidence="3 4">NRRL Y-17804</strain>
    </source>
</reference>
<name>A0A0E9NS92_SAICN</name>
<dbReference type="Proteomes" id="UP000033140">
    <property type="component" value="Unassembled WGS sequence"/>
</dbReference>
<evidence type="ECO:0000256" key="2">
    <source>
        <dbReference type="SAM" id="Phobius"/>
    </source>
</evidence>
<protein>
    <submittedName>
        <fullName evidence="3">Uncharacterized protein</fullName>
    </submittedName>
</protein>
<sequence>MALSPTRLRIEIHYPDWEAEEDHLRSPRSRGTGYSHAYCSRSSSTARKFGAPKMSDEKDQNPLDDPEVYRSHYSFWAPELTNQRHAFKFIGLVLFLTTVFMWLTLPIYWGSYWQQP</sequence>
<keyword evidence="4" id="KW-1185">Reference proteome</keyword>
<keyword evidence="2" id="KW-0812">Transmembrane</keyword>
<feature type="transmembrane region" description="Helical" evidence="2">
    <location>
        <begin position="89"/>
        <end position="109"/>
    </location>
</feature>
<keyword evidence="2" id="KW-0472">Membrane</keyword>
<evidence type="ECO:0000313" key="3">
    <source>
        <dbReference type="EMBL" id="GAO52638.1"/>
    </source>
</evidence>
<accession>A0A0E9NS92</accession>
<reference evidence="3 4" key="2">
    <citation type="journal article" date="2014" name="J. Gen. Appl. Microbiol.">
        <title>The early diverging ascomycetous budding yeast Saitoella complicata has three histone deacetylases belonging to the Clr6, Hos2, and Rpd3 lineages.</title>
        <authorList>
            <person name="Nishida H."/>
            <person name="Matsumoto T."/>
            <person name="Kondo S."/>
            <person name="Hamamoto M."/>
            <person name="Yoshikawa H."/>
        </authorList>
    </citation>
    <scope>NUCLEOTIDE SEQUENCE [LARGE SCALE GENOMIC DNA]</scope>
    <source>
        <strain evidence="3 4">NRRL Y-17804</strain>
    </source>
</reference>
<organism evidence="3 4">
    <name type="scientific">Saitoella complicata (strain BCRC 22490 / CBS 7301 / JCM 7358 / NBRC 10748 / NRRL Y-17804)</name>
    <dbReference type="NCBI Taxonomy" id="698492"/>
    <lineage>
        <taxon>Eukaryota</taxon>
        <taxon>Fungi</taxon>
        <taxon>Dikarya</taxon>
        <taxon>Ascomycota</taxon>
        <taxon>Taphrinomycotina</taxon>
        <taxon>Taphrinomycotina incertae sedis</taxon>
        <taxon>Saitoella</taxon>
    </lineage>
</organism>
<dbReference type="EMBL" id="BACD03000078">
    <property type="protein sequence ID" value="GAO52638.1"/>
    <property type="molecule type" value="Genomic_DNA"/>
</dbReference>
<gene>
    <name evidence="3" type="ORF">G7K_6710-t1</name>
</gene>
<reference evidence="3 4" key="3">
    <citation type="journal article" date="2015" name="Genome Announc.">
        <title>Draft Genome Sequence of the Archiascomycetous Yeast Saitoella complicata.</title>
        <authorList>
            <person name="Yamauchi K."/>
            <person name="Kondo S."/>
            <person name="Hamamoto M."/>
            <person name="Takahashi Y."/>
            <person name="Ogura Y."/>
            <person name="Hayashi T."/>
            <person name="Nishida H."/>
        </authorList>
    </citation>
    <scope>NUCLEOTIDE SEQUENCE [LARGE SCALE GENOMIC DNA]</scope>
    <source>
        <strain evidence="3 4">NRRL Y-17804</strain>
    </source>
</reference>
<keyword evidence="2" id="KW-1133">Transmembrane helix</keyword>
<dbReference type="AlphaFoldDB" id="A0A0E9NS92"/>
<proteinExistence type="predicted"/>